<accession>A0A016T0U2</accession>
<feature type="region of interest" description="Disordered" evidence="1">
    <location>
        <begin position="27"/>
        <end position="132"/>
    </location>
</feature>
<feature type="compositionally biased region" description="Acidic residues" evidence="1">
    <location>
        <begin position="67"/>
        <end position="76"/>
    </location>
</feature>
<organism evidence="2 3">
    <name type="scientific">Ancylostoma ceylanicum</name>
    <dbReference type="NCBI Taxonomy" id="53326"/>
    <lineage>
        <taxon>Eukaryota</taxon>
        <taxon>Metazoa</taxon>
        <taxon>Ecdysozoa</taxon>
        <taxon>Nematoda</taxon>
        <taxon>Chromadorea</taxon>
        <taxon>Rhabditida</taxon>
        <taxon>Rhabditina</taxon>
        <taxon>Rhabditomorpha</taxon>
        <taxon>Strongyloidea</taxon>
        <taxon>Ancylostomatidae</taxon>
        <taxon>Ancylostomatinae</taxon>
        <taxon>Ancylostoma</taxon>
    </lineage>
</organism>
<feature type="compositionally biased region" description="Low complexity" evidence="1">
    <location>
        <begin position="87"/>
        <end position="108"/>
    </location>
</feature>
<sequence length="132" mass="14539">MDQRMSFPYYAGCMTKFSVENNTPKIGFSAISTSKSPQIFFQDSDSSNRRFEMRVAGSPIRERGDESCETQTEDEAGSPRSPRKNGPRTPSPAKSTKSTSPAKSTRSTTSRKDTDDGSNSDSTRKTAQTTYV</sequence>
<evidence type="ECO:0000256" key="1">
    <source>
        <dbReference type="SAM" id="MobiDB-lite"/>
    </source>
</evidence>
<proteinExistence type="predicted"/>
<dbReference type="EMBL" id="JARK01001487">
    <property type="protein sequence ID" value="EYB96322.1"/>
    <property type="molecule type" value="Genomic_DNA"/>
</dbReference>
<feature type="compositionally biased region" description="Polar residues" evidence="1">
    <location>
        <begin position="117"/>
        <end position="132"/>
    </location>
</feature>
<dbReference type="OrthoDB" id="5831905at2759"/>
<protein>
    <submittedName>
        <fullName evidence="2">Uncharacterized protein</fullName>
    </submittedName>
</protein>
<evidence type="ECO:0000313" key="3">
    <source>
        <dbReference type="Proteomes" id="UP000024635"/>
    </source>
</evidence>
<name>A0A016T0U2_9BILA</name>
<reference evidence="3" key="1">
    <citation type="journal article" date="2015" name="Nat. Genet.">
        <title>The genome and transcriptome of the zoonotic hookworm Ancylostoma ceylanicum identify infection-specific gene families.</title>
        <authorList>
            <person name="Schwarz E.M."/>
            <person name="Hu Y."/>
            <person name="Antoshechkin I."/>
            <person name="Miller M.M."/>
            <person name="Sternberg P.W."/>
            <person name="Aroian R.V."/>
        </authorList>
    </citation>
    <scope>NUCLEOTIDE SEQUENCE</scope>
    <source>
        <strain evidence="3">HY135</strain>
    </source>
</reference>
<dbReference type="Proteomes" id="UP000024635">
    <property type="component" value="Unassembled WGS sequence"/>
</dbReference>
<dbReference type="AlphaFoldDB" id="A0A016T0U2"/>
<comment type="caution">
    <text evidence="2">The sequence shown here is derived from an EMBL/GenBank/DDBJ whole genome shotgun (WGS) entry which is preliminary data.</text>
</comment>
<gene>
    <name evidence="2" type="primary">Acey_s0151.g2808</name>
    <name evidence="2" type="synonym">Acey-tmc-2</name>
    <name evidence="2" type="ORF">Y032_0151g2808</name>
</gene>
<evidence type="ECO:0000313" key="2">
    <source>
        <dbReference type="EMBL" id="EYB96322.1"/>
    </source>
</evidence>
<feature type="compositionally biased region" description="Polar residues" evidence="1">
    <location>
        <begin position="27"/>
        <end position="45"/>
    </location>
</feature>
<keyword evidence="3" id="KW-1185">Reference proteome</keyword>